<feature type="compositionally biased region" description="Polar residues" evidence="3">
    <location>
        <begin position="518"/>
        <end position="533"/>
    </location>
</feature>
<organism evidence="4 5">
    <name type="scientific">Galendromus occidentalis</name>
    <name type="common">western predatory mite</name>
    <dbReference type="NCBI Taxonomy" id="34638"/>
    <lineage>
        <taxon>Eukaryota</taxon>
        <taxon>Metazoa</taxon>
        <taxon>Ecdysozoa</taxon>
        <taxon>Arthropoda</taxon>
        <taxon>Chelicerata</taxon>
        <taxon>Arachnida</taxon>
        <taxon>Acari</taxon>
        <taxon>Parasitiformes</taxon>
        <taxon>Mesostigmata</taxon>
        <taxon>Gamasina</taxon>
        <taxon>Phytoseioidea</taxon>
        <taxon>Phytoseiidae</taxon>
        <taxon>Typhlodrominae</taxon>
        <taxon>Galendromus</taxon>
    </lineage>
</organism>
<proteinExistence type="inferred from homology"/>
<feature type="compositionally biased region" description="Basic and acidic residues" evidence="3">
    <location>
        <begin position="77"/>
        <end position="95"/>
    </location>
</feature>
<feature type="compositionally biased region" description="Polar residues" evidence="3">
    <location>
        <begin position="824"/>
        <end position="837"/>
    </location>
</feature>
<feature type="region of interest" description="Disordered" evidence="3">
    <location>
        <begin position="547"/>
        <end position="737"/>
    </location>
</feature>
<keyword evidence="2" id="KW-0175">Coiled coil</keyword>
<reference evidence="5" key="1">
    <citation type="submission" date="2025-08" db="UniProtKB">
        <authorList>
            <consortium name="RefSeq"/>
        </authorList>
    </citation>
    <scope>IDENTIFICATION</scope>
</reference>
<feature type="compositionally biased region" description="Polar residues" evidence="3">
    <location>
        <begin position="777"/>
        <end position="811"/>
    </location>
</feature>
<evidence type="ECO:0000256" key="2">
    <source>
        <dbReference type="ARBA" id="ARBA00023054"/>
    </source>
</evidence>
<dbReference type="RefSeq" id="XP_028968067.1">
    <property type="nucleotide sequence ID" value="XM_029112234.1"/>
</dbReference>
<evidence type="ECO:0000256" key="3">
    <source>
        <dbReference type="SAM" id="MobiDB-lite"/>
    </source>
</evidence>
<evidence type="ECO:0000256" key="1">
    <source>
        <dbReference type="ARBA" id="ARBA00007525"/>
    </source>
</evidence>
<dbReference type="GeneID" id="100903232"/>
<accession>A0AAJ7SHW1</accession>
<sequence length="848" mass="93967">MADRPVFQQPQDTPQRSYWFAQSGSDVADCLRHQDSPVGYTASQNSNQIQAAQTPVGFSQPSGQQATLSDWGSSHSQDPHHAERVRQEARERQEELHRRRMEELAQHNEHAQRIREDTETDRRKLYQEKQVVHESNKQHVDDRRRALHEADQEWREAVLRRSQERNLRAEQYRKNRLSASILVEGNQPVSVMSSPARGASDELAADGHEDKDDKVPPLPSEKQTLMTASCFGSLWGSGALVQEDGDLMSRSMIVTSSAARRKTDLTPVTPSPWARGLGSKALPTTPTRPQTAAGSAGTPKRAVSMSRLDILAQPRRRFTMEDLKSRSHSAWKLNDSPQGAGFKGIQSARSMSHLSSTPLQPPRITRTSHLRQKARLTCLNLRFAMSGHHSASATRSEQVSPTHHLPTPHHLRSRSQMSSDLSQSSVASSVGSPHANMRPKPQGSANRKTRPLSIAGSIPSSELDKKDKPIVLRKPQKPVPPASSPEPQAGSRSRRSASPKKKEATSPQKEISRDGAPQNANVSNAMTESTNTLPVDIPLLMTQSFTEGCMPIENRPAESRKTKTREEAMAEIAEARKRAREEIEKQAEEERKKKEEQAAARRAIQEKRRQLEEEARLKREKEEEEKRRLEEEARKAEEERLRLEEEQKRLEEEKAKQEAIERQKKEEQERLERKKRVEEIMARTRKARAAAADLKESNGTQGGVENNTSADASPVRDVSSATVIPQQKHQNGLSNGHSANSFAAQTVSVGGGGGNVNVISEKKAEASEKRVDELISIENSNNGPSSTDSGTGSADFNSNSTQHSNAANNNVTTTTTTTTTTSTGQMQGTPNDASLVTQEAPLIQDLLS</sequence>
<dbReference type="GO" id="GO:0015630">
    <property type="term" value="C:microtubule cytoskeleton"/>
    <property type="evidence" value="ECO:0007669"/>
    <property type="project" value="TreeGrafter"/>
</dbReference>
<feature type="compositionally biased region" description="Low complexity" evidence="3">
    <location>
        <begin position="414"/>
        <end position="432"/>
    </location>
</feature>
<dbReference type="PANTHER" id="PTHR15073:SF1">
    <property type="entry name" value="RETICULOCYTE-BINDING PROTEIN HOMOLOG 2A"/>
    <property type="match status" value="1"/>
</dbReference>
<dbReference type="Proteomes" id="UP000694867">
    <property type="component" value="Unplaced"/>
</dbReference>
<dbReference type="GO" id="GO:0000226">
    <property type="term" value="P:microtubule cytoskeleton organization"/>
    <property type="evidence" value="ECO:0007669"/>
    <property type="project" value="TreeGrafter"/>
</dbReference>
<feature type="compositionally biased region" description="Polar residues" evidence="3">
    <location>
        <begin position="56"/>
        <end position="76"/>
    </location>
</feature>
<feature type="region of interest" description="Disordered" evidence="3">
    <location>
        <begin position="263"/>
        <end position="303"/>
    </location>
</feature>
<keyword evidence="4" id="KW-1185">Reference proteome</keyword>
<feature type="region of interest" description="Disordered" evidence="3">
    <location>
        <begin position="389"/>
        <end position="535"/>
    </location>
</feature>
<feature type="region of interest" description="Disordered" evidence="3">
    <location>
        <begin position="30"/>
        <end position="95"/>
    </location>
</feature>
<name>A0AAJ7SHW1_9ACAR</name>
<feature type="compositionally biased region" description="Polar residues" evidence="3">
    <location>
        <begin position="282"/>
        <end position="293"/>
    </location>
</feature>
<protein>
    <submittedName>
        <fullName evidence="5">Ensconsin</fullName>
    </submittedName>
</protein>
<evidence type="ECO:0000313" key="4">
    <source>
        <dbReference type="Proteomes" id="UP000694867"/>
    </source>
</evidence>
<feature type="compositionally biased region" description="Polar residues" evidence="3">
    <location>
        <begin position="389"/>
        <end position="400"/>
    </location>
</feature>
<feature type="compositionally biased region" description="Basic and acidic residues" evidence="3">
    <location>
        <begin position="205"/>
        <end position="215"/>
    </location>
</feature>
<dbReference type="AlphaFoldDB" id="A0AAJ7SHW1"/>
<dbReference type="InterPro" id="IPR051483">
    <property type="entry name" value="MAP7_domain-containing"/>
</dbReference>
<feature type="compositionally biased region" description="Low complexity" evidence="3">
    <location>
        <begin position="42"/>
        <end position="53"/>
    </location>
</feature>
<feature type="compositionally biased region" description="Low complexity" evidence="3">
    <location>
        <begin position="812"/>
        <end position="823"/>
    </location>
</feature>
<gene>
    <name evidence="5" type="primary">LOC100903232</name>
</gene>
<comment type="similarity">
    <text evidence="1">Belongs to the MAP7 family.</text>
</comment>
<dbReference type="PANTHER" id="PTHR15073">
    <property type="entry name" value="MICROTUBULE-ASSOCIATED PROTEIN"/>
    <property type="match status" value="1"/>
</dbReference>
<feature type="compositionally biased region" description="Polar residues" evidence="3">
    <location>
        <begin position="697"/>
        <end position="711"/>
    </location>
</feature>
<feature type="compositionally biased region" description="Basic and acidic residues" evidence="3">
    <location>
        <begin position="555"/>
        <end position="682"/>
    </location>
</feature>
<evidence type="ECO:0000313" key="5">
    <source>
        <dbReference type="RefSeq" id="XP_028968067.1"/>
    </source>
</evidence>
<feature type="region of interest" description="Disordered" evidence="3">
    <location>
        <begin position="776"/>
        <end position="848"/>
    </location>
</feature>
<dbReference type="KEGG" id="goe:100903232"/>
<feature type="compositionally biased region" description="Polar residues" evidence="3">
    <location>
        <begin position="719"/>
        <end position="737"/>
    </location>
</feature>
<feature type="region of interest" description="Disordered" evidence="3">
    <location>
        <begin position="190"/>
        <end position="220"/>
    </location>
</feature>